<dbReference type="SUPFAM" id="SSF88946">
    <property type="entry name" value="Sigma2 domain of RNA polymerase sigma factors"/>
    <property type="match status" value="1"/>
</dbReference>
<evidence type="ECO:0000313" key="7">
    <source>
        <dbReference type="EMBL" id="AVJ48237.1"/>
    </source>
</evidence>
<dbReference type="Gene3D" id="1.10.10.10">
    <property type="entry name" value="Winged helix-like DNA-binding domain superfamily/Winged helix DNA-binding domain"/>
    <property type="match status" value="1"/>
</dbReference>
<dbReference type="InterPro" id="IPR013324">
    <property type="entry name" value="RNA_pol_sigma_r3/r4-like"/>
</dbReference>
<dbReference type="GO" id="GO:0006352">
    <property type="term" value="P:DNA-templated transcription initiation"/>
    <property type="evidence" value="ECO:0007669"/>
    <property type="project" value="InterPro"/>
</dbReference>
<dbReference type="RefSeq" id="YP_010672086.1">
    <property type="nucleotide sequence ID" value="NC_070974.1"/>
</dbReference>
<evidence type="ECO:0000256" key="4">
    <source>
        <dbReference type="ARBA" id="ARBA00023125"/>
    </source>
</evidence>
<dbReference type="Gene3D" id="1.10.1740.10">
    <property type="match status" value="1"/>
</dbReference>
<dbReference type="PANTHER" id="PTHR43133:SF8">
    <property type="entry name" value="RNA POLYMERASE SIGMA FACTOR HI_1459-RELATED"/>
    <property type="match status" value="1"/>
</dbReference>
<keyword evidence="3" id="KW-0731">Sigma factor</keyword>
<keyword evidence="2" id="KW-0805">Transcription regulation</keyword>
<name>A0A2P1CAJ5_9CAUD</name>
<organism evidence="7 8">
    <name type="scientific">Salmonella phage SE131</name>
    <dbReference type="NCBI Taxonomy" id="2081631"/>
    <lineage>
        <taxon>Viruses</taxon>
        <taxon>Duplodnaviria</taxon>
        <taxon>Heunggongvirae</taxon>
        <taxon>Uroviricota</taxon>
        <taxon>Caudoviricetes</taxon>
        <taxon>Grimontviridae</taxon>
        <taxon>Moazamivirus</taxon>
        <taxon>Moazamivirus SE131</taxon>
    </lineage>
</organism>
<dbReference type="InterPro" id="IPR007627">
    <property type="entry name" value="RNA_pol_sigma70_r2"/>
</dbReference>
<keyword evidence="4" id="KW-0238">DNA-binding</keyword>
<reference evidence="7 8" key="1">
    <citation type="submission" date="2018-01" db="EMBL/GenBank/DDBJ databases">
        <title>Draft Genome Sequence of Salmonella Enteritidis Phage SE131.</title>
        <authorList>
            <person name="Kim Y."/>
            <person name="Han B.K."/>
            <person name="Kim H."/>
            <person name="Kim D."/>
        </authorList>
    </citation>
    <scope>NUCLEOTIDE SEQUENCE [LARGE SCALE GENOMIC DNA]</scope>
</reference>
<sequence length="185" mass="21990">MAKRISAPTPKKTSYTFEELYAEFWGPLQKQFFYMEKDYHLAEDLAQETLLRVWQYWDRIQWDKLGGVIGTIANNVRYGYVRKEFDRVDTELYDNVLEFECHDDGLTDPIRELLSDEASNFVQEAFESLKDSERELFADIYLKNLETKDVAKKHRMTANNIYVSLHRIRNRLIVNLEPHNVVLDD</sequence>
<comment type="similarity">
    <text evidence="1">Belongs to the sigma-70 factor family. ECF subfamily.</text>
</comment>
<evidence type="ECO:0000256" key="3">
    <source>
        <dbReference type="ARBA" id="ARBA00023082"/>
    </source>
</evidence>
<keyword evidence="5" id="KW-0804">Transcription</keyword>
<feature type="domain" description="RNA polymerase sigma-70 region 2" evidence="6">
    <location>
        <begin position="34"/>
        <end position="82"/>
    </location>
</feature>
<dbReference type="InterPro" id="IPR039425">
    <property type="entry name" value="RNA_pol_sigma-70-like"/>
</dbReference>
<dbReference type="KEGG" id="vg:77948356"/>
<keyword evidence="8" id="KW-1185">Reference proteome</keyword>
<evidence type="ECO:0000256" key="2">
    <source>
        <dbReference type="ARBA" id="ARBA00023015"/>
    </source>
</evidence>
<dbReference type="NCBIfam" id="TIGR02937">
    <property type="entry name" value="sigma70-ECF"/>
    <property type="match status" value="1"/>
</dbReference>
<evidence type="ECO:0000256" key="1">
    <source>
        <dbReference type="ARBA" id="ARBA00010641"/>
    </source>
</evidence>
<dbReference type="PANTHER" id="PTHR43133">
    <property type="entry name" value="RNA POLYMERASE ECF-TYPE SIGMA FACTO"/>
    <property type="match status" value="1"/>
</dbReference>
<dbReference type="InterPro" id="IPR014284">
    <property type="entry name" value="RNA_pol_sigma-70_dom"/>
</dbReference>
<dbReference type="InterPro" id="IPR013325">
    <property type="entry name" value="RNA_pol_sigma_r2"/>
</dbReference>
<dbReference type="GO" id="GO:0003677">
    <property type="term" value="F:DNA binding"/>
    <property type="evidence" value="ECO:0007669"/>
    <property type="project" value="UniProtKB-KW"/>
</dbReference>
<proteinExistence type="inferred from homology"/>
<evidence type="ECO:0000259" key="6">
    <source>
        <dbReference type="Pfam" id="PF04542"/>
    </source>
</evidence>
<evidence type="ECO:0000313" key="8">
    <source>
        <dbReference type="Proteomes" id="UP000240649"/>
    </source>
</evidence>
<accession>A0A2P1CAJ5</accession>
<dbReference type="InterPro" id="IPR036388">
    <property type="entry name" value="WH-like_DNA-bd_sf"/>
</dbReference>
<protein>
    <submittedName>
        <fullName evidence="7">RNA polymerase ECF-type sigma factor</fullName>
    </submittedName>
</protein>
<dbReference type="GO" id="GO:0016987">
    <property type="term" value="F:sigma factor activity"/>
    <property type="evidence" value="ECO:0007669"/>
    <property type="project" value="UniProtKB-KW"/>
</dbReference>
<evidence type="ECO:0000256" key="5">
    <source>
        <dbReference type="ARBA" id="ARBA00023163"/>
    </source>
</evidence>
<dbReference type="GeneID" id="77948356"/>
<dbReference type="Proteomes" id="UP000240649">
    <property type="component" value="Segment"/>
</dbReference>
<dbReference type="EMBL" id="MG873442">
    <property type="protein sequence ID" value="AVJ48237.1"/>
    <property type="molecule type" value="Genomic_DNA"/>
</dbReference>
<dbReference type="Pfam" id="PF04542">
    <property type="entry name" value="Sigma70_r2"/>
    <property type="match status" value="1"/>
</dbReference>
<dbReference type="SUPFAM" id="SSF88659">
    <property type="entry name" value="Sigma3 and sigma4 domains of RNA polymerase sigma factors"/>
    <property type="match status" value="1"/>
</dbReference>